<dbReference type="Pfam" id="PF09424">
    <property type="entry name" value="YqeY"/>
    <property type="match status" value="1"/>
</dbReference>
<reference evidence="1" key="1">
    <citation type="journal article" date="2015" name="Proc. Natl. Acad. Sci. U.S.A.">
        <title>Networks of energetic and metabolic interactions define dynamics in microbial communities.</title>
        <authorList>
            <person name="Embree M."/>
            <person name="Liu J.K."/>
            <person name="Al-Bassam M.M."/>
            <person name="Zengler K."/>
        </authorList>
    </citation>
    <scope>NUCLEOTIDE SEQUENCE</scope>
</reference>
<dbReference type="PANTHER" id="PTHR28055:SF1">
    <property type="entry name" value="ALTERED INHERITANCE OF MITOCHONDRIA PROTEIN 41, MITOCHONDRIAL"/>
    <property type="match status" value="1"/>
</dbReference>
<dbReference type="InterPro" id="IPR019004">
    <property type="entry name" value="YqeY/Aim41"/>
</dbReference>
<dbReference type="Gene3D" id="1.10.1510.10">
    <property type="entry name" value="Uncharacterised protein YqeY/AIM41 PF09424, N-terminal domain"/>
    <property type="match status" value="1"/>
</dbReference>
<dbReference type="InterPro" id="IPR042184">
    <property type="entry name" value="YqeY/Aim41_N"/>
</dbReference>
<sequence length="148" mass="16615">MTLKEKINDDLKAAMKSGDKLRLETIRSIRALILEFEKSGKDRTLSAEDEINLVTSAAKKRKDSIEQYRNANREDLASKEEAELAILQEYLPKQLNADEVLAEVKKIAEEIGAVTKQDFSKLMPLAIKSLKGKADGKIIKESVDRILT</sequence>
<dbReference type="InterPro" id="IPR003789">
    <property type="entry name" value="Asn/Gln_tRNA_amidoTrase-B-like"/>
</dbReference>
<dbReference type="EMBL" id="LNQE01000501">
    <property type="protein sequence ID" value="KUG26245.1"/>
    <property type="molecule type" value="Genomic_DNA"/>
</dbReference>
<protein>
    <submittedName>
        <fullName evidence="1">Transamidase gatb domain protein</fullName>
    </submittedName>
</protein>
<name>A0A0W8FZG7_9ZZZZ</name>
<dbReference type="PANTHER" id="PTHR28055">
    <property type="entry name" value="ALTERED INHERITANCE OF MITOCHONDRIA PROTEIN 41, MITOCHONDRIAL"/>
    <property type="match status" value="1"/>
</dbReference>
<comment type="caution">
    <text evidence="1">The sequence shown here is derived from an EMBL/GenBank/DDBJ whole genome shotgun (WGS) entry which is preliminary data.</text>
</comment>
<dbReference type="InterPro" id="IPR023168">
    <property type="entry name" value="GatB_Yqey_C_2"/>
</dbReference>
<proteinExistence type="predicted"/>
<accession>A0A0W8FZG7</accession>
<organism evidence="1">
    <name type="scientific">hydrocarbon metagenome</name>
    <dbReference type="NCBI Taxonomy" id="938273"/>
    <lineage>
        <taxon>unclassified sequences</taxon>
        <taxon>metagenomes</taxon>
        <taxon>ecological metagenomes</taxon>
    </lineage>
</organism>
<gene>
    <name evidence="1" type="ORF">ASZ90_003920</name>
</gene>
<dbReference type="GO" id="GO:0016884">
    <property type="term" value="F:carbon-nitrogen ligase activity, with glutamine as amido-N-donor"/>
    <property type="evidence" value="ECO:0007669"/>
    <property type="project" value="InterPro"/>
</dbReference>
<dbReference type="AlphaFoldDB" id="A0A0W8FZG7"/>
<dbReference type="Gene3D" id="1.10.10.410">
    <property type="match status" value="1"/>
</dbReference>
<evidence type="ECO:0000313" key="1">
    <source>
        <dbReference type="EMBL" id="KUG26245.1"/>
    </source>
</evidence>
<dbReference type="SUPFAM" id="SSF89095">
    <property type="entry name" value="GatB/YqeY motif"/>
    <property type="match status" value="1"/>
</dbReference>